<dbReference type="InterPro" id="IPR044004">
    <property type="entry name" value="TSP1_spondin_dom"/>
</dbReference>
<dbReference type="PROSITE" id="PS50948">
    <property type="entry name" value="PAN"/>
    <property type="match status" value="1"/>
</dbReference>
<name>A0A158Q4C2_DRAME</name>
<dbReference type="STRING" id="318479.A0A158Q4C2"/>
<feature type="domain" description="Apple" evidence="5">
    <location>
        <begin position="119"/>
        <end position="206"/>
    </location>
</feature>
<evidence type="ECO:0000259" key="5">
    <source>
        <dbReference type="PROSITE" id="PS50948"/>
    </source>
</evidence>
<proteinExistence type="predicted"/>
<dbReference type="EMBL" id="UYYG01001168">
    <property type="protein sequence ID" value="VDN58449.1"/>
    <property type="molecule type" value="Genomic_DNA"/>
</dbReference>
<dbReference type="InterPro" id="IPR036383">
    <property type="entry name" value="TSP1_rpt_sf"/>
</dbReference>
<evidence type="ECO:0000313" key="8">
    <source>
        <dbReference type="Proteomes" id="UP000274756"/>
    </source>
</evidence>
<dbReference type="InterPro" id="IPR003609">
    <property type="entry name" value="Pan_app"/>
</dbReference>
<sequence>MADNFTIMFLAVITKITMYLRAVATLSFIFEIIVAEQFCALTPVLHNVNKHQSLGSTYRKFLHEEKDCKKKCELDATFNCTAILWAAATTGECYLMDKVDLTNDIYRDDQHYTLFVMKCDGQDLPEIGFSLFLKAQENVSQPHGYGYRSPGLISEKACREFCAANYEGVKCSAYAIGNKPISQCFLYSEYPHSTGNGSMTIYRKVCRRSPHNCQYTVWSEWTVCSATCDGGQQSRKREILAKPSKNGIPCLEIEKIQTRRCGEVPCPGCTYGPWSQFSACSASCGKGTMTRTRNIIGPSGHHANQTACYHEQETLKEISEPTHCRHYYGPVSIQLNCERDDCEFEDEALTTTTSHSAISFIADELTTDEPFAQGINQWTPRIETTQIDEFVVAEAASIEILPSENTPCFLHGFIDRKIFLSEGSKYYLYDHQCRANKTKDTAICEWQSVATEIDLSTYPNKEPLGHIRSSQRCGTVCQLTYPTFVLKKICTAYAYTFNLTTNPDLDNCFMIDHQRFKSDDELDKLLVHGSGTYNVYFLSCS</sequence>
<dbReference type="InterPro" id="IPR052065">
    <property type="entry name" value="Compl_asym_regulator"/>
</dbReference>
<reference evidence="9" key="1">
    <citation type="submission" date="2016-04" db="UniProtKB">
        <authorList>
            <consortium name="WormBaseParasite"/>
        </authorList>
    </citation>
    <scope>IDENTIFICATION</scope>
</reference>
<evidence type="ECO:0000313" key="6">
    <source>
        <dbReference type="EMBL" id="VDN58449.1"/>
    </source>
</evidence>
<dbReference type="PANTHER" id="PTHR22906:SF48">
    <property type="entry name" value="THROMBOSPONDIN TYPE 1 DOMAIN PROTEIN"/>
    <property type="match status" value="1"/>
</dbReference>
<evidence type="ECO:0000256" key="2">
    <source>
        <dbReference type="ARBA" id="ARBA00022737"/>
    </source>
</evidence>
<evidence type="ECO:0000313" key="9">
    <source>
        <dbReference type="WBParaSite" id="DME_0000453901-mRNA-1"/>
    </source>
</evidence>
<dbReference type="AlphaFoldDB" id="A0A158Q4C2"/>
<dbReference type="SUPFAM" id="SSF82895">
    <property type="entry name" value="TSP-1 type 1 repeat"/>
    <property type="match status" value="2"/>
</dbReference>
<reference evidence="6 8" key="2">
    <citation type="submission" date="2018-11" db="EMBL/GenBank/DDBJ databases">
        <authorList>
            <consortium name="Pathogen Informatics"/>
        </authorList>
    </citation>
    <scope>NUCLEOTIDE SEQUENCE [LARGE SCALE GENOMIC DNA]</scope>
</reference>
<gene>
    <name evidence="6" type="ORF">DME_LOCUS8422</name>
</gene>
<protein>
    <submittedName>
        <fullName evidence="9">Apple domain-containing protein</fullName>
    </submittedName>
</protein>
<dbReference type="OrthoDB" id="347314at2759"/>
<keyword evidence="8" id="KW-1185">Reference proteome</keyword>
<dbReference type="InterPro" id="IPR000884">
    <property type="entry name" value="TSP1_rpt"/>
</dbReference>
<dbReference type="Proteomes" id="UP000038040">
    <property type="component" value="Unplaced"/>
</dbReference>
<dbReference type="SMART" id="SM00209">
    <property type="entry name" value="TSP1"/>
    <property type="match status" value="2"/>
</dbReference>
<organism evidence="7 9">
    <name type="scientific">Dracunculus medinensis</name>
    <name type="common">Guinea worm</name>
    <dbReference type="NCBI Taxonomy" id="318479"/>
    <lineage>
        <taxon>Eukaryota</taxon>
        <taxon>Metazoa</taxon>
        <taxon>Ecdysozoa</taxon>
        <taxon>Nematoda</taxon>
        <taxon>Chromadorea</taxon>
        <taxon>Rhabditida</taxon>
        <taxon>Spirurina</taxon>
        <taxon>Dracunculoidea</taxon>
        <taxon>Dracunculidae</taxon>
        <taxon>Dracunculus</taxon>
    </lineage>
</organism>
<keyword evidence="4" id="KW-0325">Glycoprotein</keyword>
<dbReference type="PANTHER" id="PTHR22906">
    <property type="entry name" value="PROPERDIN"/>
    <property type="match status" value="1"/>
</dbReference>
<dbReference type="Proteomes" id="UP000274756">
    <property type="component" value="Unassembled WGS sequence"/>
</dbReference>
<dbReference type="Pfam" id="PF00090">
    <property type="entry name" value="TSP_1"/>
    <property type="match status" value="1"/>
</dbReference>
<keyword evidence="1" id="KW-0732">Signal</keyword>
<dbReference type="PROSITE" id="PS50092">
    <property type="entry name" value="TSP1"/>
    <property type="match status" value="2"/>
</dbReference>
<evidence type="ECO:0000256" key="3">
    <source>
        <dbReference type="ARBA" id="ARBA00023157"/>
    </source>
</evidence>
<dbReference type="Gene3D" id="2.20.100.10">
    <property type="entry name" value="Thrombospondin type-1 (TSP1) repeat"/>
    <property type="match status" value="2"/>
</dbReference>
<dbReference type="Pfam" id="PF19028">
    <property type="entry name" value="TSP1_spondin"/>
    <property type="match status" value="1"/>
</dbReference>
<keyword evidence="3" id="KW-1015">Disulfide bond</keyword>
<evidence type="ECO:0000256" key="1">
    <source>
        <dbReference type="ARBA" id="ARBA00022729"/>
    </source>
</evidence>
<accession>A0A158Q4C2</accession>
<evidence type="ECO:0000313" key="7">
    <source>
        <dbReference type="Proteomes" id="UP000038040"/>
    </source>
</evidence>
<dbReference type="WBParaSite" id="DME_0000453901-mRNA-1">
    <property type="protein sequence ID" value="DME_0000453901-mRNA-1"/>
    <property type="gene ID" value="DME_0000453901"/>
</dbReference>
<evidence type="ECO:0000256" key="4">
    <source>
        <dbReference type="ARBA" id="ARBA00023180"/>
    </source>
</evidence>
<keyword evidence="2" id="KW-0677">Repeat</keyword>